<protein>
    <submittedName>
        <fullName evidence="3">Uncharacterized protein</fullName>
    </submittedName>
</protein>
<reference evidence="4" key="1">
    <citation type="journal article" date="2023" name="Commun. Biol.">
        <title>Genome analysis of Parmales, the sister group of diatoms, reveals the evolutionary specialization of diatoms from phago-mixotrophs to photoautotrophs.</title>
        <authorList>
            <person name="Ban H."/>
            <person name="Sato S."/>
            <person name="Yoshikawa S."/>
            <person name="Yamada K."/>
            <person name="Nakamura Y."/>
            <person name="Ichinomiya M."/>
            <person name="Sato N."/>
            <person name="Blanc-Mathieu R."/>
            <person name="Endo H."/>
            <person name="Kuwata A."/>
            <person name="Ogata H."/>
        </authorList>
    </citation>
    <scope>NUCLEOTIDE SEQUENCE [LARGE SCALE GENOMIC DNA]</scope>
    <source>
        <strain evidence="4">NIES 3701</strain>
    </source>
</reference>
<evidence type="ECO:0000313" key="3">
    <source>
        <dbReference type="EMBL" id="GMH94348.1"/>
    </source>
</evidence>
<sequence length="285" mass="30904">MIISKVIFILGVIALFALSDAALDSRNRRPKSSSSSSPSSSSSSSSSGKGKVKGKRKGGKCHGHGTCTYFIHAEQQRRNQWEGTSLKIEAPGGHITGTITAHGPTKDCVSKSGEHKGAFPKCFNAAAKFSINCGEKAEISWVSSDHRPNDNINYQLFQSAKAPHTQPPASEGFALAKESKNRQTLIVECGSSGDVNDPSKVTFGVFTTAKRIVPDESSSDQCSPVLWEKCNHDADCCEGKCYRKNSSYRVPCCEGGYCFERGPGWSACKTRCPRDWTCKLYNSLE</sequence>
<evidence type="ECO:0000256" key="1">
    <source>
        <dbReference type="SAM" id="MobiDB-lite"/>
    </source>
</evidence>
<dbReference type="AlphaFoldDB" id="A0A9W7EYD7"/>
<feature type="region of interest" description="Disordered" evidence="1">
    <location>
        <begin position="26"/>
        <end position="60"/>
    </location>
</feature>
<feature type="signal peptide" evidence="2">
    <location>
        <begin position="1"/>
        <end position="21"/>
    </location>
</feature>
<evidence type="ECO:0000256" key="2">
    <source>
        <dbReference type="SAM" id="SignalP"/>
    </source>
</evidence>
<comment type="caution">
    <text evidence="3">The sequence shown here is derived from an EMBL/GenBank/DDBJ whole genome shotgun (WGS) entry which is preliminary data.</text>
</comment>
<gene>
    <name evidence="3" type="ORF">TrST_g2693</name>
</gene>
<proteinExistence type="predicted"/>
<name>A0A9W7EYD7_9STRA</name>
<feature type="chain" id="PRO_5040917643" evidence="2">
    <location>
        <begin position="22"/>
        <end position="285"/>
    </location>
</feature>
<feature type="compositionally biased region" description="Low complexity" evidence="1">
    <location>
        <begin position="32"/>
        <end position="49"/>
    </location>
</feature>
<feature type="compositionally biased region" description="Basic residues" evidence="1">
    <location>
        <begin position="50"/>
        <end position="60"/>
    </location>
</feature>
<evidence type="ECO:0000313" key="4">
    <source>
        <dbReference type="Proteomes" id="UP001165085"/>
    </source>
</evidence>
<dbReference type="Proteomes" id="UP001165085">
    <property type="component" value="Unassembled WGS sequence"/>
</dbReference>
<keyword evidence="2" id="KW-0732">Signal</keyword>
<accession>A0A9W7EYD7</accession>
<dbReference type="EMBL" id="BRXY01000430">
    <property type="protein sequence ID" value="GMH94348.1"/>
    <property type="molecule type" value="Genomic_DNA"/>
</dbReference>
<organism evidence="3 4">
    <name type="scientific">Triparma strigata</name>
    <dbReference type="NCBI Taxonomy" id="1606541"/>
    <lineage>
        <taxon>Eukaryota</taxon>
        <taxon>Sar</taxon>
        <taxon>Stramenopiles</taxon>
        <taxon>Ochrophyta</taxon>
        <taxon>Bolidophyceae</taxon>
        <taxon>Parmales</taxon>
        <taxon>Triparmaceae</taxon>
        <taxon>Triparma</taxon>
    </lineage>
</organism>
<keyword evidence="4" id="KW-1185">Reference proteome</keyword>